<dbReference type="AlphaFoldDB" id="A0A0D5XV78"/>
<protein>
    <submittedName>
        <fullName evidence="1">CRISPR-associated protein Csy1</fullName>
    </submittedName>
</protein>
<evidence type="ECO:0000313" key="1">
    <source>
        <dbReference type="EMBL" id="AKA22715.1"/>
    </source>
</evidence>
<accession>A0A0D5XV78</accession>
<proteinExistence type="predicted"/>
<dbReference type="NCBIfam" id="TIGR02564">
    <property type="entry name" value="cas_Csy1"/>
    <property type="match status" value="1"/>
</dbReference>
<evidence type="ECO:0000313" key="2">
    <source>
        <dbReference type="Proteomes" id="UP000032748"/>
    </source>
</evidence>
<dbReference type="OrthoDB" id="9815616at2"/>
<gene>
    <name evidence="1" type="ORF">PCL1606_12600</name>
</gene>
<organism evidence="1 2">
    <name type="scientific">Pseudomonas chlororaphis</name>
    <dbReference type="NCBI Taxonomy" id="587753"/>
    <lineage>
        <taxon>Bacteria</taxon>
        <taxon>Pseudomonadati</taxon>
        <taxon>Pseudomonadota</taxon>
        <taxon>Gammaproteobacteria</taxon>
        <taxon>Pseudomonadales</taxon>
        <taxon>Pseudomonadaceae</taxon>
        <taxon>Pseudomonas</taxon>
    </lineage>
</organism>
<dbReference type="Pfam" id="PF09611">
    <property type="entry name" value="Cas_Csy1"/>
    <property type="match status" value="1"/>
</dbReference>
<dbReference type="RefSeq" id="WP_045881456.1">
    <property type="nucleotide sequence ID" value="NZ_CP011110.1"/>
</dbReference>
<sequence length="460" mass="51694">MNNESAPTQRSTLFHSAITAFIHERREAKLKGDDTDAQTTAKYDYGTWLADAARRVSQIQAVTHVLKATHPDARGSSLHVTPAGLPRHAEIGTHVLANDCADDVVGNAAALDVYKFLKLEVQERRLFDWLLQDDQDLLQALHPDPGTAREWAGAFKGLIRPAERWSSHALAKQVYWSVSGEPGDDTGFHLLQPLFSSSLAHAAHAQINDARFGESNKAARQAKRANIPHDGPYRDYRNLVVRKLGGTKPQNISQLNSERGGVNYLLASLPPQWQQAQPGPFLSESSVFERFRRFEGVEELIQGLCALLESDPPKTLATRLQRERLERGTRLEQGLGQALAAFGLASRERLEPGWSRHRDCELPLCEQLWLDPRRTELPLRDDHQEQDQAFNAAFEFKDWPDQVAHRFGNWLNAILQQRGLPVGDVEHAHWARQALIDAEWPAPMQRRARPSSNGPEALHD</sequence>
<dbReference type="PATRIC" id="fig|587753.10.peg.1252"/>
<name>A0A0D5XV78_9PSED</name>
<reference evidence="1 2" key="1">
    <citation type="journal article" date="2015" name="Mol. Plant Microbe Interact.">
        <title>Comparative Genomic Analysis of Pseudomonas chlororaphis PCL1606 Reveals New Insight into Antifungal Compounds Involved in Biocontrol.</title>
        <authorList>
            <person name="Calderon C.E."/>
            <person name="Ramos C."/>
            <person name="de Vicente A."/>
            <person name="Cazorla F.M."/>
        </authorList>
    </citation>
    <scope>NUCLEOTIDE SEQUENCE [LARGE SCALE GENOMIC DNA]</scope>
    <source>
        <strain evidence="1 2">PCL1606</strain>
    </source>
</reference>
<dbReference type="Proteomes" id="UP000032748">
    <property type="component" value="Chromosome"/>
</dbReference>
<dbReference type="KEGG" id="pcz:PCL1606_12600"/>
<dbReference type="EMBL" id="CP011110">
    <property type="protein sequence ID" value="AKA22715.1"/>
    <property type="molecule type" value="Genomic_DNA"/>
</dbReference>
<dbReference type="InterPro" id="IPR013397">
    <property type="entry name" value="CRISPR-assoc_prot_Csy1"/>
</dbReference>